<dbReference type="EMBL" id="LR796237">
    <property type="protein sequence ID" value="CAB4129829.1"/>
    <property type="molecule type" value="Genomic_DNA"/>
</dbReference>
<proteinExistence type="predicted"/>
<gene>
    <name evidence="1" type="ORF">UFOVP116_134</name>
</gene>
<sequence length="119" mass="13473">MSVKQTENQAAFSIVEISDRQWHATDKFTQSTRWYMSDPTTGESLLHRDDGPAIEYNDGKQLYYCKGALHRSDGPACIYTCGGVSWWLYGKPYFSASEFCEAAQITGVDKTMLLLKWGN</sequence>
<evidence type="ECO:0000313" key="1">
    <source>
        <dbReference type="EMBL" id="CAB4129829.1"/>
    </source>
</evidence>
<accession>A0A6J5LDW9</accession>
<name>A0A6J5LDW9_9CAUD</name>
<organism evidence="1">
    <name type="scientific">uncultured Caudovirales phage</name>
    <dbReference type="NCBI Taxonomy" id="2100421"/>
    <lineage>
        <taxon>Viruses</taxon>
        <taxon>Duplodnaviria</taxon>
        <taxon>Heunggongvirae</taxon>
        <taxon>Uroviricota</taxon>
        <taxon>Caudoviricetes</taxon>
        <taxon>Peduoviridae</taxon>
        <taxon>Maltschvirus</taxon>
        <taxon>Maltschvirus maltsch</taxon>
    </lineage>
</organism>
<reference evidence="1" key="1">
    <citation type="submission" date="2020-04" db="EMBL/GenBank/DDBJ databases">
        <authorList>
            <person name="Chiriac C."/>
            <person name="Salcher M."/>
            <person name="Ghai R."/>
            <person name="Kavagutti S V."/>
        </authorList>
    </citation>
    <scope>NUCLEOTIDE SEQUENCE</scope>
</reference>
<protein>
    <submittedName>
        <fullName evidence="1">Uncharacterized protein</fullName>
    </submittedName>
</protein>